<keyword evidence="1" id="KW-1133">Transmembrane helix</keyword>
<dbReference type="InterPro" id="IPR011674">
    <property type="entry name" value="DUF1616"/>
</dbReference>
<evidence type="ECO:0000256" key="1">
    <source>
        <dbReference type="SAM" id="Phobius"/>
    </source>
</evidence>
<dbReference type="Proteomes" id="UP000283805">
    <property type="component" value="Unassembled WGS sequence"/>
</dbReference>
<dbReference type="AlphaFoldDB" id="A0A419W103"/>
<reference evidence="3 4" key="1">
    <citation type="submission" date="2018-09" db="EMBL/GenBank/DDBJ databases">
        <title>Genomic Encyclopedia of Archaeal and Bacterial Type Strains, Phase II (KMG-II): from individual species to whole genera.</title>
        <authorList>
            <person name="Goeker M."/>
        </authorList>
    </citation>
    <scope>NUCLEOTIDE SEQUENCE [LARGE SCALE GENOMIC DNA]</scope>
    <source>
        <strain evidence="3 4">DSM 13151</strain>
    </source>
</reference>
<evidence type="ECO:0000313" key="4">
    <source>
        <dbReference type="Proteomes" id="UP000283805"/>
    </source>
</evidence>
<feature type="transmembrane region" description="Helical" evidence="1">
    <location>
        <begin position="54"/>
        <end position="74"/>
    </location>
</feature>
<feature type="domain" description="DUF1616" evidence="2">
    <location>
        <begin position="32"/>
        <end position="345"/>
    </location>
</feature>
<keyword evidence="1" id="KW-0812">Transmembrane</keyword>
<feature type="transmembrane region" description="Helical" evidence="1">
    <location>
        <begin position="138"/>
        <end position="158"/>
    </location>
</feature>
<evidence type="ECO:0000259" key="2">
    <source>
        <dbReference type="Pfam" id="PF07760"/>
    </source>
</evidence>
<sequence>MSGAYRGDNKPYRHPIDDEMSDTDWWFFDLALVIAAAGSVTFGVIFGIDGIVRLLLAIPLVCFLPGYAAVSALFPDEPQDEYQAFDEGKTGLGNPLLVSGGLESIERTVMSVVFSVALVPTITLFASATPGGVTVEPVLFGVSILTVALALVAIGARYRCSPEQRYTPSLRSAVPFFTARSTLYDRSSTRPYNVAIAVGIVLVVASGGFAVANPPQHDGFTEFAIETENLDGDTQTMYDSTYGDGSPQELVATITNREHEEQRYTTVVVLEDVSYGDGNDVTVHERDELDRRTATVAAGETHRQPLDVAPTMQDDELRVTLLLYKGEPPSEPAAENAYRVIRLPMEGA</sequence>
<accession>A0A419W103</accession>
<evidence type="ECO:0000313" key="3">
    <source>
        <dbReference type="EMBL" id="RKD89139.1"/>
    </source>
</evidence>
<organism evidence="3 4">
    <name type="scientific">Halopiger aswanensis</name>
    <dbReference type="NCBI Taxonomy" id="148449"/>
    <lineage>
        <taxon>Archaea</taxon>
        <taxon>Methanobacteriati</taxon>
        <taxon>Methanobacteriota</taxon>
        <taxon>Stenosarchaea group</taxon>
        <taxon>Halobacteria</taxon>
        <taxon>Halobacteriales</taxon>
        <taxon>Natrialbaceae</taxon>
        <taxon>Halopiger</taxon>
    </lineage>
</organism>
<name>A0A419W103_9EURY</name>
<feature type="transmembrane region" description="Helical" evidence="1">
    <location>
        <begin position="25"/>
        <end position="47"/>
    </location>
</feature>
<comment type="caution">
    <text evidence="3">The sequence shown here is derived from an EMBL/GenBank/DDBJ whole genome shotgun (WGS) entry which is preliminary data.</text>
</comment>
<keyword evidence="1" id="KW-0472">Membrane</keyword>
<dbReference type="EMBL" id="RAPO01000004">
    <property type="protein sequence ID" value="RKD89139.1"/>
    <property type="molecule type" value="Genomic_DNA"/>
</dbReference>
<dbReference type="Pfam" id="PF07760">
    <property type="entry name" value="DUF1616"/>
    <property type="match status" value="1"/>
</dbReference>
<proteinExistence type="predicted"/>
<protein>
    <submittedName>
        <fullName evidence="3">Putative membrane protein</fullName>
    </submittedName>
</protein>
<keyword evidence="4" id="KW-1185">Reference proteome</keyword>
<gene>
    <name evidence="3" type="ORF">ATJ93_3965</name>
</gene>
<feature type="transmembrane region" description="Helical" evidence="1">
    <location>
        <begin position="192"/>
        <end position="212"/>
    </location>
</feature>